<reference evidence="2 3" key="1">
    <citation type="submission" date="2017-07" db="EMBL/GenBank/DDBJ databases">
        <title>Complete Genome Sequence of the cosmetic ferment Vitreoscilla filiformis (ATCC15551).</title>
        <authorList>
            <person name="Contreras S."/>
            <person name="Sagory-Zalkind P."/>
            <person name="Blanquart H."/>
            <person name="Iltis A."/>
            <person name="Morand S.C."/>
        </authorList>
    </citation>
    <scope>NUCLEOTIDE SEQUENCE [LARGE SCALE GENOMIC DNA]</scope>
    <source>
        <strain evidence="2 3">ATCC 15551</strain>
    </source>
</reference>
<evidence type="ECO:0000313" key="2">
    <source>
        <dbReference type="EMBL" id="ASM78246.1"/>
    </source>
</evidence>
<keyword evidence="1" id="KW-0812">Transmembrane</keyword>
<keyword evidence="1" id="KW-1133">Transmembrane helix</keyword>
<evidence type="ECO:0008006" key="4">
    <source>
        <dbReference type="Google" id="ProtNLM"/>
    </source>
</evidence>
<dbReference type="AlphaFoldDB" id="A0A221KGW2"/>
<protein>
    <recommendedName>
        <fullName evidence="4">Type 4 fimbrial biogenesis protein PilX N-terminal domain-containing protein</fullName>
    </recommendedName>
</protein>
<accession>A0A221KGW2</accession>
<keyword evidence="3" id="KW-1185">Reference proteome</keyword>
<gene>
    <name evidence="2" type="ORF">VITFI_CDS2468</name>
</gene>
<evidence type="ECO:0000313" key="3">
    <source>
        <dbReference type="Proteomes" id="UP000199729"/>
    </source>
</evidence>
<dbReference type="Proteomes" id="UP000199729">
    <property type="component" value="Chromosome"/>
</dbReference>
<evidence type="ECO:0000256" key="1">
    <source>
        <dbReference type="SAM" id="Phobius"/>
    </source>
</evidence>
<feature type="transmembrane region" description="Helical" evidence="1">
    <location>
        <begin position="21"/>
        <end position="42"/>
    </location>
</feature>
<organism evidence="2 3">
    <name type="scientific">Vitreoscilla filiformis</name>
    <dbReference type="NCBI Taxonomy" id="63"/>
    <lineage>
        <taxon>Bacteria</taxon>
        <taxon>Pseudomonadati</taxon>
        <taxon>Pseudomonadota</taxon>
        <taxon>Betaproteobacteria</taxon>
        <taxon>Neisseriales</taxon>
        <taxon>Neisseriaceae</taxon>
        <taxon>Vitreoscilla</taxon>
    </lineage>
</organism>
<name>A0A221KGW2_VITFI</name>
<dbReference type="EMBL" id="CP022423">
    <property type="protein sequence ID" value="ASM78246.1"/>
    <property type="molecule type" value="Genomic_DNA"/>
</dbReference>
<dbReference type="KEGG" id="vff:VITFI_CDS2468"/>
<proteinExistence type="predicted"/>
<sequence>MIVAMPAAATDRRRIRRHQQGATLLIVLATLLILLAGGVALLRSSDANLLLTGQLATRRDMQNQGERGIAWAVAQFNSGALSSKVSRESSQKAINYSAVQLASNSQGIPSILLSDTAYAAAGMTGSDIESTNTSVIIRTVIDRLCTEEGASATDTCTMISKFCGGHSAGQDSSVGGGEVLKCEMTVYRITVRVDGPRSAQAFYQSIFAM</sequence>
<keyword evidence="1" id="KW-0472">Membrane</keyword>